<accession>A0ABT2SMU6</accession>
<dbReference type="SUPFAM" id="SSF63411">
    <property type="entry name" value="LuxS/MPP-like metallohydrolase"/>
    <property type="match status" value="4"/>
</dbReference>
<dbReference type="Pfam" id="PF05193">
    <property type="entry name" value="Peptidase_M16_C"/>
    <property type="match status" value="1"/>
</dbReference>
<dbReference type="InterPro" id="IPR007863">
    <property type="entry name" value="Peptidase_M16_C"/>
</dbReference>
<dbReference type="InterPro" id="IPR011249">
    <property type="entry name" value="Metalloenz_LuxS/M16"/>
</dbReference>
<protein>
    <submittedName>
        <fullName evidence="2">Insulinase family protein</fullName>
    </submittedName>
</protein>
<dbReference type="SMART" id="SM01264">
    <property type="entry name" value="M16C_associated"/>
    <property type="match status" value="1"/>
</dbReference>
<comment type="caution">
    <text evidence="2">The sequence shown here is derived from an EMBL/GenBank/DDBJ whole genome shotgun (WGS) entry which is preliminary data.</text>
</comment>
<dbReference type="Pfam" id="PF08367">
    <property type="entry name" value="M16C_assoc"/>
    <property type="match status" value="1"/>
</dbReference>
<evidence type="ECO:0000259" key="1">
    <source>
        <dbReference type="SMART" id="SM01264"/>
    </source>
</evidence>
<gene>
    <name evidence="2" type="ORF">OCV47_08505</name>
</gene>
<organism evidence="2 3">
    <name type="scientific">Muricoprocola aceti</name>
    <dbReference type="NCBI Taxonomy" id="2981772"/>
    <lineage>
        <taxon>Bacteria</taxon>
        <taxon>Bacillati</taxon>
        <taxon>Bacillota</taxon>
        <taxon>Clostridia</taxon>
        <taxon>Lachnospirales</taxon>
        <taxon>Lachnospiraceae</taxon>
        <taxon>Muricoprocola</taxon>
    </lineage>
</organism>
<evidence type="ECO:0000313" key="3">
    <source>
        <dbReference type="Proteomes" id="UP001652338"/>
    </source>
</evidence>
<dbReference type="EMBL" id="JAOQKE010000008">
    <property type="protein sequence ID" value="MCU6725388.1"/>
    <property type="molecule type" value="Genomic_DNA"/>
</dbReference>
<dbReference type="RefSeq" id="WP_262654684.1">
    <property type="nucleotide sequence ID" value="NZ_JAOQKE010000008.1"/>
</dbReference>
<dbReference type="Pfam" id="PF22516">
    <property type="entry name" value="PreP_C"/>
    <property type="match status" value="1"/>
</dbReference>
<reference evidence="2 3" key="1">
    <citation type="journal article" date="2021" name="ISME Commun">
        <title>Automated analysis of genomic sequences facilitates high-throughput and comprehensive description of bacteria.</title>
        <authorList>
            <person name="Hitch T.C.A."/>
        </authorList>
    </citation>
    <scope>NUCLEOTIDE SEQUENCE [LARGE SCALE GENOMIC DNA]</scope>
    <source>
        <strain evidence="2 3">Sanger_29</strain>
    </source>
</reference>
<proteinExistence type="predicted"/>
<feature type="domain" description="Peptidase M16C associated" evidence="1">
    <location>
        <begin position="461"/>
        <end position="711"/>
    </location>
</feature>
<keyword evidence="3" id="KW-1185">Reference proteome</keyword>
<dbReference type="InterPro" id="IPR055130">
    <property type="entry name" value="PreP_C"/>
</dbReference>
<name>A0ABT2SMU6_9FIRM</name>
<dbReference type="InterPro" id="IPR011765">
    <property type="entry name" value="Pept_M16_N"/>
</dbReference>
<evidence type="ECO:0000313" key="2">
    <source>
        <dbReference type="EMBL" id="MCU6725388.1"/>
    </source>
</evidence>
<dbReference type="Gene3D" id="3.30.830.10">
    <property type="entry name" value="Metalloenzyme, LuxS/M16 peptidase-like"/>
    <property type="match status" value="4"/>
</dbReference>
<sequence>MFRSLPQYDVIKTEEIADIKSTGTLLIHKKSGARVMILENEDENKVFNIAFRTPPADSTGVAHILEHSVLCGSRKFPSKDPFVELAKGSLNTFLNAMTYPDKTMYPIASCNMQDFCNLMEVYVDAVFYPNIYTKEEIFRQEGWSYVLEKPEDEIIYNGVVYNEMKGAFSSPDDVLDREILNSLYPDTPYGIESGGDPKNIPDLSYEEFLAFHKKYYHPSNSYIYLYGDMDMEERLSWLDLEYLSKFDADQVESEITMQPAFAKVKELDKTYSISNLEEEEDNTYLAYNWSVGDVLDADLSAAMSIVEYVLLEAPGAPLKQALLDAAVGKDIEGSYDSGVRQPYFSVIARNSNPEQKEQFVHIIRTVLQEQVEKGLEERSILAGINNLEFKLREADFGHFPKGLMYGIDAFDSWLYDEKEPFLYLKQIQSCDFLKSKLGTGYYEELIQKYLLDNAHASLIVMHPEKGLTDREEEKVKEKLAAYKASLSQDEIQQMIEKTKKLRAFQETPSTKEELEKIPLLQLSDIRKETAPIYNHPINVDGTLLLHHELDTNGIAYLNVMFDAKKLSPQQLSYLGILKCVLGMVDTQHYDFHELSNEINIQSGGIYPVSDVFADMANPGDYASAFEMKAKVLYDKIDFAFDMIEEILFTSSLEKEKRLYEILARLKSRLQVRLTSAGHSTAATRAMAHFSPVSAFNERTGGVALYELVESIETHFEDKKGELVDNLQNLLSALLVQEGLMVSLTSEKEVLPKVEERIRRLRGKLPHQTENDETKQPSDSILIPQSNEGLMTASQVQYVALAGNFRQYGCQYNGALRILRTIMGYEYLWTNIRVQGGAYGCMSGFGKTGDTYLVSYRDPNLGRTLDVYRGISDYLKNFTVDERDMCKYIIGTISESDTPMNPSAKGNRSLNAWMSHVTEEDLQKERDQILGASQRSIRALEPLLRVVLEHGNICVIGGEQKIQSEKELFDQVRPLIRG</sequence>
<dbReference type="InterPro" id="IPR013578">
    <property type="entry name" value="Peptidase_M16C_assoc"/>
</dbReference>
<dbReference type="Proteomes" id="UP001652338">
    <property type="component" value="Unassembled WGS sequence"/>
</dbReference>
<dbReference type="PANTHER" id="PTHR43016">
    <property type="entry name" value="PRESEQUENCE PROTEASE"/>
    <property type="match status" value="1"/>
</dbReference>
<dbReference type="PANTHER" id="PTHR43016:SF13">
    <property type="entry name" value="PRESEQUENCE PROTEASE, MITOCHONDRIAL"/>
    <property type="match status" value="1"/>
</dbReference>
<dbReference type="Pfam" id="PF00675">
    <property type="entry name" value="Peptidase_M16"/>
    <property type="match status" value="1"/>
</dbReference>